<dbReference type="GO" id="GO:0071951">
    <property type="term" value="P:conversion of methionyl-tRNA to N-formyl-methionyl-tRNA"/>
    <property type="evidence" value="ECO:0000318"/>
    <property type="project" value="GO_Central"/>
</dbReference>
<reference evidence="3" key="1">
    <citation type="journal article" date="2011" name="Genome Biol.">
        <title>Comparative genomics of the social amoebae Dictyostelium discoideum and Dictyostelium purpureum.</title>
        <authorList>
            <consortium name="US DOE Joint Genome Institute (JGI-PGF)"/>
            <person name="Sucgang R."/>
            <person name="Kuo A."/>
            <person name="Tian X."/>
            <person name="Salerno W."/>
            <person name="Parikh A."/>
            <person name="Feasley C.L."/>
            <person name="Dalin E."/>
            <person name="Tu H."/>
            <person name="Huang E."/>
            <person name="Barry K."/>
            <person name="Lindquist E."/>
            <person name="Shapiro H."/>
            <person name="Bruce D."/>
            <person name="Schmutz J."/>
            <person name="Salamov A."/>
            <person name="Fey P."/>
            <person name="Gaudet P."/>
            <person name="Anjard C."/>
            <person name="Babu M.M."/>
            <person name="Basu S."/>
            <person name="Bushmanova Y."/>
            <person name="van der Wel H."/>
            <person name="Katoh-Kurasawa M."/>
            <person name="Dinh C."/>
            <person name="Coutinho P.M."/>
            <person name="Saito T."/>
            <person name="Elias M."/>
            <person name="Schaap P."/>
            <person name="Kay R.R."/>
            <person name="Henrissat B."/>
            <person name="Eichinger L."/>
            <person name="Rivero F."/>
            <person name="Putnam N.H."/>
            <person name="West C.M."/>
            <person name="Loomis W.F."/>
            <person name="Chisholm R.L."/>
            <person name="Shaulsky G."/>
            <person name="Strassmann J.E."/>
            <person name="Queller D.C."/>
            <person name="Kuspa A."/>
            <person name="Grigoriev I.V."/>
        </authorList>
    </citation>
    <scope>NUCLEOTIDE SEQUENCE [LARGE SCALE GENOMIC DNA]</scope>
    <source>
        <strain evidence="3">QSDP1</strain>
    </source>
</reference>
<dbReference type="GO" id="GO:0005739">
    <property type="term" value="C:mitochondrion"/>
    <property type="evidence" value="ECO:0000318"/>
    <property type="project" value="GO_Central"/>
</dbReference>
<evidence type="ECO:0000313" key="3">
    <source>
        <dbReference type="Proteomes" id="UP000001064"/>
    </source>
</evidence>
<dbReference type="InterPro" id="IPR036477">
    <property type="entry name" value="Formyl_transf_N_sf"/>
</dbReference>
<gene>
    <name evidence="2" type="ORF">DICPUDRAFT_43894</name>
</gene>
<dbReference type="eggNOG" id="KOG3082">
    <property type="taxonomic scope" value="Eukaryota"/>
</dbReference>
<dbReference type="InParanoid" id="F1A512"/>
<dbReference type="PANTHER" id="PTHR11138:SF5">
    <property type="entry name" value="METHIONYL-TRNA FORMYLTRANSFERASE, MITOCHONDRIAL"/>
    <property type="match status" value="1"/>
</dbReference>
<evidence type="ECO:0000313" key="2">
    <source>
        <dbReference type="EMBL" id="EGC28719.1"/>
    </source>
</evidence>
<feature type="domain" description="Formyl transferase N-terminal" evidence="1">
    <location>
        <begin position="25"/>
        <end position="101"/>
    </location>
</feature>
<dbReference type="KEGG" id="dpp:DICPUDRAFT_43894"/>
<dbReference type="OrthoDB" id="10268103at2759"/>
<dbReference type="FunCoup" id="F1A512">
    <property type="interactions" value="195"/>
</dbReference>
<dbReference type="VEuPathDB" id="AmoebaDB:DICPUDRAFT_43894"/>
<dbReference type="Pfam" id="PF00551">
    <property type="entry name" value="Formyl_trans_N"/>
    <property type="match status" value="1"/>
</dbReference>
<dbReference type="GeneID" id="10510403"/>
<proteinExistence type="predicted"/>
<dbReference type="FunFam" id="3.40.50.12230:FF:000012">
    <property type="entry name" value="Uncharacterized protein"/>
    <property type="match status" value="1"/>
</dbReference>
<dbReference type="Gene3D" id="3.40.50.12230">
    <property type="match status" value="1"/>
</dbReference>
<dbReference type="GO" id="GO:0004479">
    <property type="term" value="F:methionyl-tRNA formyltransferase activity"/>
    <property type="evidence" value="ECO:0000318"/>
    <property type="project" value="GO_Central"/>
</dbReference>
<sequence length="326" mass="37819">IFYPDEEKGMKGFQVPTTESNQQPFDLAVVVSFGHFIPKSVLSQFKYGGLNMHPSLLPRHRGAAPIYHTILKDDKGAGISIIELHPKRFDCGKILSQVKLNNYDNSILYNQLLNQLSNLGTETLMETLQDFPNKSMNSIDQPEQGKTLASKVNKDISKVNWENSTQKEIWIHYRAFSDNISLQGMIYNKKYKTNKRIKFRKMLLGIYETHDLENKTIYQSLKTDLESYYNRCGGNSQIPFGTYFLELINQNKSYYNRCGGNFQIPFGTYFLETDKSKPYCNMLWVKCKDSWVGFTEVYEEGKKNDVKAQEFIFGKYTVSINNYNYK</sequence>
<feature type="non-terminal residue" evidence="2">
    <location>
        <position position="326"/>
    </location>
</feature>
<organism evidence="2 3">
    <name type="scientific">Dictyostelium purpureum</name>
    <name type="common">Slime mold</name>
    <dbReference type="NCBI Taxonomy" id="5786"/>
    <lineage>
        <taxon>Eukaryota</taxon>
        <taxon>Amoebozoa</taxon>
        <taxon>Evosea</taxon>
        <taxon>Eumycetozoa</taxon>
        <taxon>Dictyostelia</taxon>
        <taxon>Dictyosteliales</taxon>
        <taxon>Dictyosteliaceae</taxon>
        <taxon>Dictyostelium</taxon>
    </lineage>
</organism>
<dbReference type="EMBL" id="GL871558">
    <property type="protein sequence ID" value="EGC28719.1"/>
    <property type="molecule type" value="Genomic_DNA"/>
</dbReference>
<accession>F1A512</accession>
<dbReference type="PANTHER" id="PTHR11138">
    <property type="entry name" value="METHIONYL-TRNA FORMYLTRANSFERASE"/>
    <property type="match status" value="1"/>
</dbReference>
<dbReference type="Proteomes" id="UP000001064">
    <property type="component" value="Unassembled WGS sequence"/>
</dbReference>
<evidence type="ECO:0000259" key="1">
    <source>
        <dbReference type="Pfam" id="PF00551"/>
    </source>
</evidence>
<name>F1A512_DICPU</name>
<dbReference type="RefSeq" id="XP_003294756.1">
    <property type="nucleotide sequence ID" value="XM_003294708.1"/>
</dbReference>
<dbReference type="SUPFAM" id="SSF53328">
    <property type="entry name" value="Formyltransferase"/>
    <property type="match status" value="1"/>
</dbReference>
<keyword evidence="3" id="KW-1185">Reference proteome</keyword>
<dbReference type="AlphaFoldDB" id="F1A512"/>
<dbReference type="InterPro" id="IPR002376">
    <property type="entry name" value="Formyl_transf_N"/>
</dbReference>
<dbReference type="STRING" id="5786.F1A512"/>
<protein>
    <recommendedName>
        <fullName evidence="1">Formyl transferase N-terminal domain-containing protein</fullName>
    </recommendedName>
</protein>